<organism evidence="2 3">
    <name type="scientific">Eumeta variegata</name>
    <name type="common">Bagworm moth</name>
    <name type="synonym">Eumeta japonica</name>
    <dbReference type="NCBI Taxonomy" id="151549"/>
    <lineage>
        <taxon>Eukaryota</taxon>
        <taxon>Metazoa</taxon>
        <taxon>Ecdysozoa</taxon>
        <taxon>Arthropoda</taxon>
        <taxon>Hexapoda</taxon>
        <taxon>Insecta</taxon>
        <taxon>Pterygota</taxon>
        <taxon>Neoptera</taxon>
        <taxon>Endopterygota</taxon>
        <taxon>Lepidoptera</taxon>
        <taxon>Glossata</taxon>
        <taxon>Ditrysia</taxon>
        <taxon>Tineoidea</taxon>
        <taxon>Psychidae</taxon>
        <taxon>Oiketicinae</taxon>
        <taxon>Eumeta</taxon>
    </lineage>
</organism>
<protein>
    <submittedName>
        <fullName evidence="2">Uncharacterized protein</fullName>
    </submittedName>
</protein>
<dbReference type="AlphaFoldDB" id="A0A4C1WXF0"/>
<name>A0A4C1WXF0_EUMVA</name>
<keyword evidence="3" id="KW-1185">Reference proteome</keyword>
<evidence type="ECO:0000313" key="2">
    <source>
        <dbReference type="EMBL" id="GBP54695.1"/>
    </source>
</evidence>
<accession>A0A4C1WXF0</accession>
<reference evidence="2 3" key="1">
    <citation type="journal article" date="2019" name="Commun. Biol.">
        <title>The bagworm genome reveals a unique fibroin gene that provides high tensile strength.</title>
        <authorList>
            <person name="Kono N."/>
            <person name="Nakamura H."/>
            <person name="Ohtoshi R."/>
            <person name="Tomita M."/>
            <person name="Numata K."/>
            <person name="Arakawa K."/>
        </authorList>
    </citation>
    <scope>NUCLEOTIDE SEQUENCE [LARGE SCALE GENOMIC DNA]</scope>
</reference>
<proteinExistence type="predicted"/>
<evidence type="ECO:0000313" key="3">
    <source>
        <dbReference type="Proteomes" id="UP000299102"/>
    </source>
</evidence>
<sequence>MHETAAVKLVTKASQRRKVGMRGRRRQGREALNICNVLFARDSERQSFVHCTIHYTIHIYRSKTLLGFAAIRITQLLSSRQSHDLVSGTCDHESDTGQQEPEPVEDRGAAPQYRGLDA</sequence>
<dbReference type="Proteomes" id="UP000299102">
    <property type="component" value="Unassembled WGS sequence"/>
</dbReference>
<dbReference type="EMBL" id="BGZK01000653">
    <property type="protein sequence ID" value="GBP54695.1"/>
    <property type="molecule type" value="Genomic_DNA"/>
</dbReference>
<gene>
    <name evidence="2" type="ORF">EVAR_42895_1</name>
</gene>
<comment type="caution">
    <text evidence="2">The sequence shown here is derived from an EMBL/GenBank/DDBJ whole genome shotgun (WGS) entry which is preliminary data.</text>
</comment>
<feature type="region of interest" description="Disordered" evidence="1">
    <location>
        <begin position="84"/>
        <end position="118"/>
    </location>
</feature>
<evidence type="ECO:0000256" key="1">
    <source>
        <dbReference type="SAM" id="MobiDB-lite"/>
    </source>
</evidence>